<dbReference type="EMBL" id="WQPS01000043">
    <property type="protein sequence ID" value="MBT9812222.1"/>
    <property type="molecule type" value="Genomic_DNA"/>
</dbReference>
<evidence type="ECO:0000313" key="3">
    <source>
        <dbReference type="Proteomes" id="UP000708338"/>
    </source>
</evidence>
<accession>A0A3E2VME0</accession>
<dbReference type="PANTHER" id="PTHR43157:SF31">
    <property type="entry name" value="PHOSPHATIDYLINOSITOL-GLYCAN BIOSYNTHESIS CLASS F PROTEIN"/>
    <property type="match status" value="1"/>
</dbReference>
<organism evidence="2 3">
    <name type="scientific">Enterocloster citroniae</name>
    <dbReference type="NCBI Taxonomy" id="358743"/>
    <lineage>
        <taxon>Bacteria</taxon>
        <taxon>Bacillati</taxon>
        <taxon>Bacillota</taxon>
        <taxon>Clostridia</taxon>
        <taxon>Lachnospirales</taxon>
        <taxon>Lachnospiraceae</taxon>
        <taxon>Enterocloster</taxon>
    </lineage>
</organism>
<keyword evidence="1" id="KW-0560">Oxidoreductase</keyword>
<gene>
    <name evidence="2" type="ORF">GPL26_21630</name>
</gene>
<dbReference type="GO" id="GO:0016491">
    <property type="term" value="F:oxidoreductase activity"/>
    <property type="evidence" value="ECO:0007669"/>
    <property type="project" value="UniProtKB-KW"/>
</dbReference>
<proteinExistence type="predicted"/>
<protein>
    <submittedName>
        <fullName evidence="2">SDR family NAD(P)-dependent oxidoreductase</fullName>
    </submittedName>
</protein>
<dbReference type="AlphaFoldDB" id="A0A3E2VME0"/>
<evidence type="ECO:0000313" key="2">
    <source>
        <dbReference type="EMBL" id="MBT9812222.1"/>
    </source>
</evidence>
<dbReference type="PRINTS" id="PR00081">
    <property type="entry name" value="GDHRDH"/>
</dbReference>
<dbReference type="Pfam" id="PF00106">
    <property type="entry name" value="adh_short"/>
    <property type="match status" value="1"/>
</dbReference>
<dbReference type="InterPro" id="IPR002347">
    <property type="entry name" value="SDR_fam"/>
</dbReference>
<comment type="caution">
    <text evidence="2">The sequence shown here is derived from an EMBL/GenBank/DDBJ whole genome shotgun (WGS) entry which is preliminary data.</text>
</comment>
<name>A0A3E2VME0_9FIRM</name>
<dbReference type="RefSeq" id="WP_045093967.1">
    <property type="nucleotide sequence ID" value="NZ_CABJDD010000002.1"/>
</dbReference>
<dbReference type="Proteomes" id="UP000708338">
    <property type="component" value="Unassembled WGS sequence"/>
</dbReference>
<reference evidence="2" key="1">
    <citation type="journal article" date="2021" name="Gut Microbes">
        <title>A synthetic consortium of 100 gut commensals modulates the composition and function in a colon model of the microbiome of elderly subjects.</title>
        <authorList>
            <person name="Perez M."/>
            <person name="Ntemiri A."/>
            <person name="Tan H."/>
            <person name="Harris H.M.B."/>
            <person name="Roager H.M."/>
            <person name="Ribiere C."/>
            <person name="O'Toole P.W."/>
        </authorList>
    </citation>
    <scope>NUCLEOTIDE SEQUENCE</scope>
    <source>
        <strain evidence="2">MCC335</strain>
    </source>
</reference>
<dbReference type="SUPFAM" id="SSF51735">
    <property type="entry name" value="NAD(P)-binding Rossmann-fold domains"/>
    <property type="match status" value="1"/>
</dbReference>
<evidence type="ECO:0000256" key="1">
    <source>
        <dbReference type="ARBA" id="ARBA00023002"/>
    </source>
</evidence>
<dbReference type="PANTHER" id="PTHR43157">
    <property type="entry name" value="PHOSPHATIDYLINOSITOL-GLYCAN BIOSYNTHESIS CLASS F PROTEIN-RELATED"/>
    <property type="match status" value="1"/>
</dbReference>
<dbReference type="Gene3D" id="3.40.50.720">
    <property type="entry name" value="NAD(P)-binding Rossmann-like Domain"/>
    <property type="match status" value="1"/>
</dbReference>
<dbReference type="InterPro" id="IPR036291">
    <property type="entry name" value="NAD(P)-bd_dom_sf"/>
</dbReference>
<sequence>MMKNVIITGANSGLGFESAKKIAKASEDFRLILACRSLEKAGQARERIVEESGNPNVVCMELNTASLASVKKFASAYEQGDYGSVYALLCNAGISGKHTGLTEDGFDIIFETNHLGHFLLTKLLLPHMEPDGRIFVTSSDMHDAPGKTMKWPGTEKLAHPDSSLAADTIRYSYSKLCNLYFAYELGRRLEKNSGICVNAFNPGLMQTNFMPLNKVSIEVVKRTMPKRFGDLGKSSDALAELVVSKELVRGSGLYYDRSTRPCPSSELSYHTGNAEELWRESERYVG</sequence>